<dbReference type="PANTHER" id="PTHR37951:SF1">
    <property type="entry name" value="TYPE VI SECRETION SYSTEM COMPONENT TSSA1"/>
    <property type="match status" value="1"/>
</dbReference>
<keyword evidence="4" id="KW-1185">Reference proteome</keyword>
<feature type="region of interest" description="Disordered" evidence="1">
    <location>
        <begin position="362"/>
        <end position="417"/>
    </location>
</feature>
<dbReference type="InterPro" id="IPR017740">
    <property type="entry name" value="TssA-like"/>
</dbReference>
<name>A0A975PNY4_9RHOB</name>
<evidence type="ECO:0000313" key="3">
    <source>
        <dbReference type="EMBL" id="QUJ78244.1"/>
    </source>
</evidence>
<feature type="domain" description="ImpA N-terminal" evidence="2">
    <location>
        <begin position="8"/>
        <end position="142"/>
    </location>
</feature>
<dbReference type="EMBL" id="CP073582">
    <property type="protein sequence ID" value="QUJ78244.1"/>
    <property type="molecule type" value="Genomic_DNA"/>
</dbReference>
<dbReference type="RefSeq" id="WP_212706436.1">
    <property type="nucleotide sequence ID" value="NZ_CP073582.1"/>
</dbReference>
<dbReference type="AlphaFoldDB" id="A0A975PNY4"/>
<proteinExistence type="predicted"/>
<feature type="compositionally biased region" description="Basic and acidic residues" evidence="1">
    <location>
        <begin position="407"/>
        <end position="417"/>
    </location>
</feature>
<organism evidence="3 4">
    <name type="scientific">Sulfitobacter albidus</name>
    <dbReference type="NCBI Taxonomy" id="2829501"/>
    <lineage>
        <taxon>Bacteria</taxon>
        <taxon>Pseudomonadati</taxon>
        <taxon>Pseudomonadota</taxon>
        <taxon>Alphaproteobacteria</taxon>
        <taxon>Rhodobacterales</taxon>
        <taxon>Roseobacteraceae</taxon>
        <taxon>Sulfitobacter</taxon>
    </lineage>
</organism>
<evidence type="ECO:0000256" key="1">
    <source>
        <dbReference type="SAM" id="MobiDB-lite"/>
    </source>
</evidence>
<dbReference type="KEGG" id="sual:KDD17_17290"/>
<dbReference type="InterPro" id="IPR010657">
    <property type="entry name" value="ImpA_N"/>
</dbReference>
<dbReference type="PANTHER" id="PTHR37951">
    <property type="entry name" value="CYTOPLASMIC PROTEIN-RELATED"/>
    <property type="match status" value="1"/>
</dbReference>
<evidence type="ECO:0000313" key="4">
    <source>
        <dbReference type="Proteomes" id="UP000683291"/>
    </source>
</evidence>
<feature type="compositionally biased region" description="Low complexity" evidence="1">
    <location>
        <begin position="386"/>
        <end position="395"/>
    </location>
</feature>
<dbReference type="Pfam" id="PF06812">
    <property type="entry name" value="ImpA_N"/>
    <property type="match status" value="1"/>
</dbReference>
<evidence type="ECO:0000259" key="2">
    <source>
        <dbReference type="Pfam" id="PF06812"/>
    </source>
</evidence>
<accession>A0A975PNY4</accession>
<sequence length="499" mass="53411">MSLGWISEPVDPETPAGADLFETDDPIYSEYYFDALGRLPEADDYARIGLSMGDGAKQPDTIFDPKSVALNAELSAIDALLARSRDVRLLTLRTQWFALAAEPEGMVNSIAAIADLLEAMPELAHPATSDGPRDRLDALNDLAAVGPMILPIRYLDIAGTGASRRRVMVARGKLTAHDGEDDLSIDAMFAALSKSRERVTEVTGQLTGMLDALTRIENACLANERPHTPQFGALRAEIEGILEIIAEADPDLAPQNEADEAGESVAEAAAPKAAAVVTSEVQSHEDARARLVATESYFAHHEPSSAAVLLVTQARMLIGKSLIDAFEVLMPNSAPFSKVAFITDNGFQLAHPQLRTLANEMLTAPPPEPEPQPEPAPPPPAPPEAVTPVEETLGSTDDEGESESGDDDHAPDTDEERNNAPEAVAVEADSHVAPAPVQQPTPIRVRDSAEASAQILAVETYFRAVEKSSPLPMLLARARSYIGKDFESLLKELVPTGDF</sequence>
<gene>
    <name evidence="3" type="ORF">KDD17_17290</name>
</gene>
<feature type="compositionally biased region" description="Pro residues" evidence="1">
    <location>
        <begin position="364"/>
        <end position="385"/>
    </location>
</feature>
<dbReference type="Proteomes" id="UP000683291">
    <property type="component" value="Chromosome pJK7-1-1"/>
</dbReference>
<feature type="compositionally biased region" description="Acidic residues" evidence="1">
    <location>
        <begin position="396"/>
        <end position="406"/>
    </location>
</feature>
<reference evidence="3" key="1">
    <citation type="submission" date="2021-04" db="EMBL/GenBank/DDBJ databases">
        <title>Complete genome sequence for Sulfitobacter sp. strain JK7-1.</title>
        <authorList>
            <person name="Park S.-J."/>
        </authorList>
    </citation>
    <scope>NUCLEOTIDE SEQUENCE</scope>
    <source>
        <strain evidence="3">JK7-1</strain>
    </source>
</reference>
<protein>
    <submittedName>
        <fullName evidence="3">Type VI secretion system ImpA family N-terminal domain-containing protein</fullName>
    </submittedName>
</protein>